<dbReference type="Pfam" id="PF04338">
    <property type="entry name" value="DUF481"/>
    <property type="match status" value="1"/>
</dbReference>
<name>A0ABY3YPJ2_9FLAO</name>
<proteinExistence type="predicted"/>
<keyword evidence="2" id="KW-1185">Reference proteome</keyword>
<protein>
    <submittedName>
        <fullName evidence="1">DUF481 domain-containing protein</fullName>
    </submittedName>
</protein>
<dbReference type="InterPro" id="IPR007433">
    <property type="entry name" value="DUF481"/>
</dbReference>
<reference evidence="1 2" key="1">
    <citation type="journal article" date="2018" name="Int. J. Syst. Evol. Microbiol.">
        <title>Zhouia spongiae sp. nov., isolated from a marine sponge.</title>
        <authorList>
            <person name="Zhuang L."/>
            <person name="Lin B."/>
            <person name="Qin F."/>
            <person name="Luo L."/>
        </authorList>
    </citation>
    <scope>NUCLEOTIDE SEQUENCE [LARGE SCALE GENOMIC DNA]</scope>
    <source>
        <strain evidence="1 2">HN-Y44</strain>
    </source>
</reference>
<sequence length="300" mass="34897">MSKGVLTIETDYSDDDFKVKWIEIEKIISTQDFLVTLKNGNRIKASEINHKENSDEIILKEDNFATTVIKVDDIVFIRQIKKDFISRLDASLSFGFNFTKSKNLKQLTVRSTLGYTTNFWSLDGSYNSVRNNQDQSDEIHRTDANVSFNYFLKKDRFVLFSSEFLTNNEQPLDLRLTHKAGYGKYIIHNNRMYLGTGGGIASNNENYFNNADDRKSGELFGLIEVNMFDYENISLLSNLTIYPSLTEKKRWRTNFKIDLKYDLLLDFFIKLGLTYNYDNKPVEGAAYDDYILQTTFGWEL</sequence>
<organism evidence="1 2">
    <name type="scientific">Zhouia spongiae</name>
    <dbReference type="NCBI Taxonomy" id="2202721"/>
    <lineage>
        <taxon>Bacteria</taxon>
        <taxon>Pseudomonadati</taxon>
        <taxon>Bacteroidota</taxon>
        <taxon>Flavobacteriia</taxon>
        <taxon>Flavobacteriales</taxon>
        <taxon>Flavobacteriaceae</taxon>
        <taxon>Zhouia</taxon>
    </lineage>
</organism>
<evidence type="ECO:0000313" key="2">
    <source>
        <dbReference type="Proteomes" id="UP000829476"/>
    </source>
</evidence>
<dbReference type="Proteomes" id="UP000829476">
    <property type="component" value="Chromosome"/>
</dbReference>
<accession>A0ABY3YPJ2</accession>
<dbReference type="EMBL" id="CP094326">
    <property type="protein sequence ID" value="UNY99623.1"/>
    <property type="molecule type" value="Genomic_DNA"/>
</dbReference>
<dbReference type="RefSeq" id="WP_242937996.1">
    <property type="nucleotide sequence ID" value="NZ_CP094326.1"/>
</dbReference>
<gene>
    <name evidence="1" type="ORF">MQE36_04575</name>
</gene>
<evidence type="ECO:0000313" key="1">
    <source>
        <dbReference type="EMBL" id="UNY99623.1"/>
    </source>
</evidence>